<dbReference type="Pfam" id="PF21087">
    <property type="entry name" value="Glyco_hydro_134"/>
    <property type="match status" value="1"/>
</dbReference>
<proteinExistence type="predicted"/>
<dbReference type="Proteomes" id="UP000006701">
    <property type="component" value="Unassembled WGS sequence"/>
</dbReference>
<dbReference type="KEGG" id="act:ACLA_032970"/>
<evidence type="ECO:0000256" key="1">
    <source>
        <dbReference type="SAM" id="SignalP"/>
    </source>
</evidence>
<dbReference type="InterPro" id="IPR049168">
    <property type="entry name" value="Glyco_hydro_134"/>
</dbReference>
<keyword evidence="3" id="KW-1185">Reference proteome</keyword>
<accession>A1CSE0</accession>
<evidence type="ECO:0000313" key="2">
    <source>
        <dbReference type="EMBL" id="EAW08561.1"/>
    </source>
</evidence>
<dbReference type="GeneID" id="4700862"/>
<keyword evidence="1" id="KW-0732">Signal</keyword>
<feature type="signal peptide" evidence="1">
    <location>
        <begin position="1"/>
        <end position="20"/>
    </location>
</feature>
<dbReference type="OrthoDB" id="2888121at2759"/>
<dbReference type="HOGENOM" id="CLU_127752_0_0_1"/>
<protein>
    <submittedName>
        <fullName evidence="2">Uncharacterized protein</fullName>
    </submittedName>
</protein>
<dbReference type="eggNOG" id="ENOG502S0V9">
    <property type="taxonomic scope" value="Eukaryota"/>
</dbReference>
<feature type="chain" id="PRO_5002633369" evidence="1">
    <location>
        <begin position="21"/>
        <end position="181"/>
    </location>
</feature>
<dbReference type="VEuPathDB" id="FungiDB:ACLA_032970"/>
<dbReference type="AlphaFoldDB" id="A1CSE0"/>
<dbReference type="RefSeq" id="XP_001269987.1">
    <property type="nucleotide sequence ID" value="XM_001269986.1"/>
</dbReference>
<sequence>MKFTTLITLCGLTQLGLCAADRGKYTVSGLGQRKQAVLGAGGSTLDLAIAMLEAEKMGTDYTYGDGKTGDATNFGIFKQNWMMLRTSTSEFSGQTAANVKNGAILNTDLKKDVRARQESEKHYGFDTWISGHRNGVSGLKNPGTQDIKNYKSAIQWIQKQIESDSKYQKDDTRFWVDVVAI</sequence>
<name>A1CSE0_ASPCL</name>
<evidence type="ECO:0000313" key="3">
    <source>
        <dbReference type="Proteomes" id="UP000006701"/>
    </source>
</evidence>
<dbReference type="CDD" id="cd19610">
    <property type="entry name" value="mannanase_GH134"/>
    <property type="match status" value="1"/>
</dbReference>
<organism evidence="2 3">
    <name type="scientific">Aspergillus clavatus (strain ATCC 1007 / CBS 513.65 / DSM 816 / NCTC 3887 / NRRL 1 / QM 1276 / 107)</name>
    <dbReference type="NCBI Taxonomy" id="344612"/>
    <lineage>
        <taxon>Eukaryota</taxon>
        <taxon>Fungi</taxon>
        <taxon>Dikarya</taxon>
        <taxon>Ascomycota</taxon>
        <taxon>Pezizomycotina</taxon>
        <taxon>Eurotiomycetes</taxon>
        <taxon>Eurotiomycetidae</taxon>
        <taxon>Eurotiales</taxon>
        <taxon>Aspergillaceae</taxon>
        <taxon>Aspergillus</taxon>
        <taxon>Aspergillus subgen. Fumigati</taxon>
    </lineage>
</organism>
<dbReference type="OMA" id="DDINTYK"/>
<dbReference type="EMBL" id="DS027059">
    <property type="protein sequence ID" value="EAW08561.1"/>
    <property type="molecule type" value="Genomic_DNA"/>
</dbReference>
<reference evidence="2 3" key="1">
    <citation type="journal article" date="2008" name="PLoS Genet.">
        <title>Genomic islands in the pathogenic filamentous fungus Aspergillus fumigatus.</title>
        <authorList>
            <person name="Fedorova N.D."/>
            <person name="Khaldi N."/>
            <person name="Joardar V.S."/>
            <person name="Maiti R."/>
            <person name="Amedeo P."/>
            <person name="Anderson M.J."/>
            <person name="Crabtree J."/>
            <person name="Silva J.C."/>
            <person name="Badger J.H."/>
            <person name="Albarraq A."/>
            <person name="Angiuoli S."/>
            <person name="Bussey H."/>
            <person name="Bowyer P."/>
            <person name="Cotty P.J."/>
            <person name="Dyer P.S."/>
            <person name="Egan A."/>
            <person name="Galens K."/>
            <person name="Fraser-Liggett C.M."/>
            <person name="Haas B.J."/>
            <person name="Inman J.M."/>
            <person name="Kent R."/>
            <person name="Lemieux S."/>
            <person name="Malavazi I."/>
            <person name="Orvis J."/>
            <person name="Roemer T."/>
            <person name="Ronning C.M."/>
            <person name="Sundaram J.P."/>
            <person name="Sutton G."/>
            <person name="Turner G."/>
            <person name="Venter J.C."/>
            <person name="White O.R."/>
            <person name="Whitty B.R."/>
            <person name="Youngman P."/>
            <person name="Wolfe K.H."/>
            <person name="Goldman G.H."/>
            <person name="Wortman J.R."/>
            <person name="Jiang B."/>
            <person name="Denning D.W."/>
            <person name="Nierman W.C."/>
        </authorList>
    </citation>
    <scope>NUCLEOTIDE SEQUENCE [LARGE SCALE GENOMIC DNA]</scope>
    <source>
        <strain evidence="3">ATCC 1007 / CBS 513.65 / DSM 816 / NCTC 3887 / NRRL 1</strain>
    </source>
</reference>
<gene>
    <name evidence="2" type="ORF">ACLA_032970</name>
</gene>
<dbReference type="STRING" id="344612.A1CSE0"/>